<evidence type="ECO:0000256" key="1">
    <source>
        <dbReference type="SAM" id="MobiDB-lite"/>
    </source>
</evidence>
<dbReference type="AlphaFoldDB" id="A0A160P4D8"/>
<dbReference type="RefSeq" id="WP_359872630.1">
    <property type="nucleotide sequence ID" value="NZ_JBEYHT010000003.1"/>
</dbReference>
<feature type="region of interest" description="Disordered" evidence="1">
    <location>
        <begin position="1"/>
        <end position="48"/>
    </location>
</feature>
<name>A0A160P4D8_STRLU</name>
<dbReference type="Proteomes" id="UP000217676">
    <property type="component" value="Chromosome"/>
</dbReference>
<dbReference type="EMBL" id="AP017424">
    <property type="protein sequence ID" value="BAU85420.1"/>
    <property type="molecule type" value="Genomic_DNA"/>
</dbReference>
<evidence type="ECO:0000313" key="3">
    <source>
        <dbReference type="Proteomes" id="UP000217676"/>
    </source>
</evidence>
<protein>
    <submittedName>
        <fullName evidence="2">Uncharacterized protein</fullName>
    </submittedName>
</protein>
<feature type="compositionally biased region" description="Basic and acidic residues" evidence="1">
    <location>
        <begin position="17"/>
        <end position="28"/>
    </location>
</feature>
<proteinExistence type="predicted"/>
<organism evidence="2 3">
    <name type="scientific">Streptomyces laurentii</name>
    <dbReference type="NCBI Taxonomy" id="39478"/>
    <lineage>
        <taxon>Bacteria</taxon>
        <taxon>Bacillati</taxon>
        <taxon>Actinomycetota</taxon>
        <taxon>Actinomycetes</taxon>
        <taxon>Kitasatosporales</taxon>
        <taxon>Streptomycetaceae</taxon>
        <taxon>Streptomyces</taxon>
    </lineage>
</organism>
<accession>A0A160P4D8</accession>
<sequence>MVGRPRLDTLAVPPPERLADPDAGDAGRHHSGPFARDQEIHGSSEPRHFPVVEFTVPGSTTITVEARTGTSDSAGLRPGTSIGIVYDRRKPEVVVIDSLDPGFTSFGTIAAILVRAIAAACAVTELALEITA</sequence>
<feature type="compositionally biased region" description="Basic and acidic residues" evidence="1">
    <location>
        <begin position="36"/>
        <end position="48"/>
    </location>
</feature>
<keyword evidence="3" id="KW-1185">Reference proteome</keyword>
<reference evidence="2 3" key="1">
    <citation type="journal article" date="2016" name="Genome Announc.">
        <title>Complete Genome Sequence of Thiostrepton-Producing Streptomyces laurentii ATCC 31255.</title>
        <authorList>
            <person name="Doi K."/>
            <person name="Fujino Y."/>
            <person name="Nagayoshi Y."/>
            <person name="Ohshima T."/>
            <person name="Ogata S."/>
        </authorList>
    </citation>
    <scope>NUCLEOTIDE SEQUENCE [LARGE SCALE GENOMIC DNA]</scope>
    <source>
        <strain evidence="2 3">ATCC 31255</strain>
    </source>
</reference>
<dbReference type="KEGG" id="slau:SLA_4536"/>
<gene>
    <name evidence="2" type="ORF">SLA_4536</name>
</gene>
<evidence type="ECO:0000313" key="2">
    <source>
        <dbReference type="EMBL" id="BAU85420.1"/>
    </source>
</evidence>